<evidence type="ECO:0000313" key="2">
    <source>
        <dbReference type="Proteomes" id="UP001161757"/>
    </source>
</evidence>
<organism evidence="1 2">
    <name type="scientific">Exophiala dermatitidis</name>
    <name type="common">Black yeast-like fungus</name>
    <name type="synonym">Wangiella dermatitidis</name>
    <dbReference type="NCBI Taxonomy" id="5970"/>
    <lineage>
        <taxon>Eukaryota</taxon>
        <taxon>Fungi</taxon>
        <taxon>Dikarya</taxon>
        <taxon>Ascomycota</taxon>
        <taxon>Pezizomycotina</taxon>
        <taxon>Eurotiomycetes</taxon>
        <taxon>Chaetothyriomycetidae</taxon>
        <taxon>Chaetothyriales</taxon>
        <taxon>Herpotrichiellaceae</taxon>
        <taxon>Exophiala</taxon>
    </lineage>
</organism>
<accession>A0AAN6F1Q0</accession>
<protein>
    <submittedName>
        <fullName evidence="1">Uncharacterized protein</fullName>
    </submittedName>
</protein>
<name>A0AAN6F1Q0_EXODE</name>
<reference evidence="1" key="1">
    <citation type="submission" date="2023-01" db="EMBL/GenBank/DDBJ databases">
        <title>Exophiala dermititidis isolated from Cystic Fibrosis Patient.</title>
        <authorList>
            <person name="Kurbessoian T."/>
            <person name="Crocker A."/>
            <person name="Murante D."/>
            <person name="Hogan D.A."/>
            <person name="Stajich J.E."/>
        </authorList>
    </citation>
    <scope>NUCLEOTIDE SEQUENCE</scope>
    <source>
        <strain evidence="1">Ex8</strain>
    </source>
</reference>
<gene>
    <name evidence="1" type="ORF">HRR80_000593</name>
</gene>
<dbReference type="Proteomes" id="UP001161757">
    <property type="component" value="Unassembled WGS sequence"/>
</dbReference>
<dbReference type="AlphaFoldDB" id="A0AAN6F1Q0"/>
<proteinExistence type="predicted"/>
<comment type="caution">
    <text evidence="1">The sequence shown here is derived from an EMBL/GenBank/DDBJ whole genome shotgun (WGS) entry which is preliminary data.</text>
</comment>
<sequence>MNGRVSFATTTLTNGMSAETVSSTPRGKIGHGSLGGRIVCALSLTDVLSAPGASCGDWLRDDSHLPCLGSQRCRYVRCGNESRSQGRGSSKLGILFVLSEE</sequence>
<evidence type="ECO:0000313" key="1">
    <source>
        <dbReference type="EMBL" id="KAJ8995840.1"/>
    </source>
</evidence>
<dbReference type="EMBL" id="JAJGCB010000001">
    <property type="protein sequence ID" value="KAJ8995840.1"/>
    <property type="molecule type" value="Genomic_DNA"/>
</dbReference>